<dbReference type="eggNOG" id="ENOG502QQI4">
    <property type="taxonomic scope" value="Eukaryota"/>
</dbReference>
<name>A0A0D9WKP7_9ORYZ</name>
<dbReference type="GO" id="GO:0005634">
    <property type="term" value="C:nucleus"/>
    <property type="evidence" value="ECO:0007669"/>
    <property type="project" value="UniProtKB-SubCell"/>
</dbReference>
<feature type="region of interest" description="Disordered" evidence="11">
    <location>
        <begin position="171"/>
        <end position="198"/>
    </location>
</feature>
<evidence type="ECO:0000256" key="4">
    <source>
        <dbReference type="ARBA" id="ARBA00022989"/>
    </source>
</evidence>
<dbReference type="EnsemblPlants" id="LPERR06G00060.1">
    <property type="protein sequence ID" value="LPERR06G00060.1"/>
    <property type="gene ID" value="LPERR06G00060"/>
</dbReference>
<keyword evidence="15" id="KW-1185">Reference proteome</keyword>
<evidence type="ECO:0000256" key="2">
    <source>
        <dbReference type="ARBA" id="ARBA00004167"/>
    </source>
</evidence>
<sequence length="688" mass="75625">MMKAGGNSVSGEAAAEAVLPVGFRFRPTDVELVRHYLKAKIAGRTHPDLLLIPDVDLSACEPWDLPSKSLIKSDDPEWFFFAPRDPKYPGGHRSNRSTAAGYWKATGKDRLIRHAGALIGIKKTLVFHRGRAPRGHRTAWIMHEYRATEPNFQSGQNGSFVLYRLFNKHEQQDDTQEQQLHSMAPSTSSPGNPHNNTVSVQAGLASVMKDETVPLSDLSQLTEIQNVTDDADRSMAHLLTSVDGKDQTKTHDDDFLGMLYQLPDLEPEQSYSGFPNITSPMRPYSDNPFVSNLGGQELSAHFGSIISEQDLHSLLLSPNSTIMDKHPIGHAETNPAMLTNNSNSNALLVDNWRDNDSYQMLPIQRADDTDAACCSSSINAPQTETGSANLEVRAQSGMVYCGVSQSSHLCNQYQLQSTLNPHTESQMSGSFCLAGSRVPYPQHWFSTMVEPGGSSMTFSNALKEQGQEPPPSIQQLAVQDLVDPQQGTAARRIRLVCSVQRASISQPVSTSQLQTEYEAGSCCNTCSSSDNNKENVESEDEAGSCCTTGSSSDNHNEENAISASQTMDGEPMHIQCNGNTPIQVDPTMEVTDKLQGFSFHEEILSHADQPRGTNLKKRFRLEYTNRAEENAPGEPSLETRRHQTIRSSVVPMLWCALFVMGPLLLLVGVWKSLKSLPDPDVNDQLGPL</sequence>
<keyword evidence="3 12" id="KW-0812">Transmembrane</keyword>
<dbReference type="PROSITE" id="PS51005">
    <property type="entry name" value="NAC"/>
    <property type="match status" value="1"/>
</dbReference>
<keyword evidence="4 12" id="KW-1133">Transmembrane helix</keyword>
<comment type="subcellular location">
    <subcellularLocation>
        <location evidence="2">Membrane</location>
        <topology evidence="2">Single-pass membrane protein</topology>
    </subcellularLocation>
    <subcellularLocation>
        <location evidence="1">Nucleus</location>
    </subcellularLocation>
</comment>
<dbReference type="STRING" id="77586.A0A0D9WKP7"/>
<evidence type="ECO:0000256" key="10">
    <source>
        <dbReference type="ARBA" id="ARBA00023242"/>
    </source>
</evidence>
<evidence type="ECO:0000256" key="5">
    <source>
        <dbReference type="ARBA" id="ARBA00023015"/>
    </source>
</evidence>
<keyword evidence="5" id="KW-0805">Transcription regulation</keyword>
<dbReference type="GO" id="GO:0000976">
    <property type="term" value="F:transcription cis-regulatory region binding"/>
    <property type="evidence" value="ECO:0007669"/>
    <property type="project" value="UniProtKB-ARBA"/>
</dbReference>
<dbReference type="Gramene" id="LPERR06G00060.1">
    <property type="protein sequence ID" value="LPERR06G00060.1"/>
    <property type="gene ID" value="LPERR06G00060"/>
</dbReference>
<keyword evidence="9" id="KW-0804">Transcription</keyword>
<dbReference type="SUPFAM" id="SSF101941">
    <property type="entry name" value="NAC domain"/>
    <property type="match status" value="1"/>
</dbReference>
<reference evidence="15" key="2">
    <citation type="submission" date="2013-12" db="EMBL/GenBank/DDBJ databases">
        <authorList>
            <person name="Yu Y."/>
            <person name="Lee S."/>
            <person name="de Baynast K."/>
            <person name="Wissotski M."/>
            <person name="Liu L."/>
            <person name="Talag J."/>
            <person name="Goicoechea J."/>
            <person name="Angelova A."/>
            <person name="Jetty R."/>
            <person name="Kudrna D."/>
            <person name="Golser W."/>
            <person name="Rivera L."/>
            <person name="Zhang J."/>
            <person name="Wing R."/>
        </authorList>
    </citation>
    <scope>NUCLEOTIDE SEQUENCE</scope>
</reference>
<keyword evidence="8" id="KW-0010">Activator</keyword>
<evidence type="ECO:0000256" key="9">
    <source>
        <dbReference type="ARBA" id="ARBA00023163"/>
    </source>
</evidence>
<evidence type="ECO:0000259" key="13">
    <source>
        <dbReference type="PROSITE" id="PS51005"/>
    </source>
</evidence>
<dbReference type="PANTHER" id="PTHR31744">
    <property type="entry name" value="PROTEIN CUP-SHAPED COTYLEDON 2-RELATED"/>
    <property type="match status" value="1"/>
</dbReference>
<protein>
    <recommendedName>
        <fullName evidence="13">NAC domain-containing protein</fullName>
    </recommendedName>
</protein>
<reference evidence="14" key="3">
    <citation type="submission" date="2015-04" db="UniProtKB">
        <authorList>
            <consortium name="EnsemblPlants"/>
        </authorList>
    </citation>
    <scope>IDENTIFICATION</scope>
</reference>
<evidence type="ECO:0000256" key="7">
    <source>
        <dbReference type="ARBA" id="ARBA00023136"/>
    </source>
</evidence>
<evidence type="ECO:0000256" key="3">
    <source>
        <dbReference type="ARBA" id="ARBA00022692"/>
    </source>
</evidence>
<dbReference type="GO" id="GO:0006355">
    <property type="term" value="P:regulation of DNA-templated transcription"/>
    <property type="evidence" value="ECO:0007669"/>
    <property type="project" value="InterPro"/>
</dbReference>
<feature type="compositionally biased region" description="Polar residues" evidence="11">
    <location>
        <begin position="545"/>
        <end position="557"/>
    </location>
</feature>
<dbReference type="Pfam" id="PF02365">
    <property type="entry name" value="NAM"/>
    <property type="match status" value="1"/>
</dbReference>
<feature type="region of interest" description="Disordered" evidence="11">
    <location>
        <begin position="528"/>
        <end position="557"/>
    </location>
</feature>
<dbReference type="HOGENOM" id="CLU_406204_0_0_1"/>
<feature type="transmembrane region" description="Helical" evidence="12">
    <location>
        <begin position="649"/>
        <end position="670"/>
    </location>
</feature>
<evidence type="ECO:0000256" key="1">
    <source>
        <dbReference type="ARBA" id="ARBA00004123"/>
    </source>
</evidence>
<dbReference type="PANTHER" id="PTHR31744:SF216">
    <property type="entry name" value="NAC TRANSCRIPTION FACTOR"/>
    <property type="match status" value="1"/>
</dbReference>
<keyword evidence="10" id="KW-0539">Nucleus</keyword>
<evidence type="ECO:0000313" key="15">
    <source>
        <dbReference type="Proteomes" id="UP000032180"/>
    </source>
</evidence>
<dbReference type="AlphaFoldDB" id="A0A0D9WKP7"/>
<evidence type="ECO:0000256" key="11">
    <source>
        <dbReference type="SAM" id="MobiDB-lite"/>
    </source>
</evidence>
<keyword evidence="6" id="KW-0238">DNA-binding</keyword>
<organism evidence="14 15">
    <name type="scientific">Leersia perrieri</name>
    <dbReference type="NCBI Taxonomy" id="77586"/>
    <lineage>
        <taxon>Eukaryota</taxon>
        <taxon>Viridiplantae</taxon>
        <taxon>Streptophyta</taxon>
        <taxon>Embryophyta</taxon>
        <taxon>Tracheophyta</taxon>
        <taxon>Spermatophyta</taxon>
        <taxon>Magnoliopsida</taxon>
        <taxon>Liliopsida</taxon>
        <taxon>Poales</taxon>
        <taxon>Poaceae</taxon>
        <taxon>BOP clade</taxon>
        <taxon>Oryzoideae</taxon>
        <taxon>Oryzeae</taxon>
        <taxon>Oryzinae</taxon>
        <taxon>Leersia</taxon>
    </lineage>
</organism>
<proteinExistence type="predicted"/>
<reference evidence="14 15" key="1">
    <citation type="submission" date="2012-08" db="EMBL/GenBank/DDBJ databases">
        <title>Oryza genome evolution.</title>
        <authorList>
            <person name="Wing R.A."/>
        </authorList>
    </citation>
    <scope>NUCLEOTIDE SEQUENCE</scope>
</reference>
<evidence type="ECO:0000256" key="12">
    <source>
        <dbReference type="SAM" id="Phobius"/>
    </source>
</evidence>
<evidence type="ECO:0000256" key="8">
    <source>
        <dbReference type="ARBA" id="ARBA00023159"/>
    </source>
</evidence>
<feature type="domain" description="NAC" evidence="13">
    <location>
        <begin position="19"/>
        <end position="168"/>
    </location>
</feature>
<feature type="compositionally biased region" description="Polar residues" evidence="11">
    <location>
        <begin position="177"/>
        <end position="198"/>
    </location>
</feature>
<dbReference type="Gene3D" id="2.170.150.80">
    <property type="entry name" value="NAC domain"/>
    <property type="match status" value="1"/>
</dbReference>
<dbReference type="GO" id="GO:0016020">
    <property type="term" value="C:membrane"/>
    <property type="evidence" value="ECO:0007669"/>
    <property type="project" value="UniProtKB-SubCell"/>
</dbReference>
<dbReference type="InterPro" id="IPR036093">
    <property type="entry name" value="NAC_dom_sf"/>
</dbReference>
<accession>A0A0D9WKP7</accession>
<dbReference type="Proteomes" id="UP000032180">
    <property type="component" value="Chromosome 6"/>
</dbReference>
<dbReference type="InterPro" id="IPR003441">
    <property type="entry name" value="NAC-dom"/>
</dbReference>
<evidence type="ECO:0000256" key="6">
    <source>
        <dbReference type="ARBA" id="ARBA00023125"/>
    </source>
</evidence>
<keyword evidence="7 12" id="KW-0472">Membrane</keyword>
<evidence type="ECO:0000313" key="14">
    <source>
        <dbReference type="EnsemblPlants" id="LPERR06G00060.1"/>
    </source>
</evidence>